<keyword evidence="1" id="KW-0472">Membrane</keyword>
<dbReference type="OrthoDB" id="2157689at2"/>
<proteinExistence type="predicted"/>
<dbReference type="GO" id="GO:0016787">
    <property type="term" value="F:hydrolase activity"/>
    <property type="evidence" value="ECO:0007669"/>
    <property type="project" value="UniProtKB-KW"/>
</dbReference>
<dbReference type="EMBL" id="JQAZ01000006">
    <property type="protein sequence ID" value="KRN30514.1"/>
    <property type="molecule type" value="Genomic_DNA"/>
</dbReference>
<dbReference type="InterPro" id="IPR029058">
    <property type="entry name" value="AB_hydrolase_fold"/>
</dbReference>
<dbReference type="PATRIC" id="fig|81857.3.peg.1873"/>
<evidence type="ECO:0000313" key="5">
    <source>
        <dbReference type="Proteomes" id="UP000051751"/>
    </source>
</evidence>
<feature type="transmembrane region" description="Helical" evidence="1">
    <location>
        <begin position="7"/>
        <end position="30"/>
    </location>
</feature>
<sequence>MIRKHWRLILGILASCIIALGIIIPAYQWMHENVSYARVQHNSRMDPIIFIPGSSATQERFNALATELNKGSSTKHSLLKVTVQENDTLKYSGRIRPNDTQPFIVVAFQNNKDGYSNIKKQARWFSIAMNALIDTYQFNHFSGVGHSNGGLIYTLYLEKYLDQSDVTINRLMTIGSPYNFNETSLQNHTQMLNDFIKGSSNLPKDLIVYSIAGTEDYASDGIVPYQSVEAGKYIYQNKVKQYTEITVTGADATHSDLTQSKQTVQLIRQDILRQSNKKNGTDNNNDDD</sequence>
<keyword evidence="1" id="KW-0812">Transmembrane</keyword>
<dbReference type="RefSeq" id="WP_057770335.1">
    <property type="nucleotide sequence ID" value="NZ_JQAT01000005.1"/>
</dbReference>
<keyword evidence="4" id="KW-1185">Reference proteome</keyword>
<dbReference type="Gene3D" id="3.40.50.1820">
    <property type="entry name" value="alpha/beta hydrolase"/>
    <property type="match status" value="1"/>
</dbReference>
<evidence type="ECO:0000313" key="2">
    <source>
        <dbReference type="EMBL" id="KRN28015.1"/>
    </source>
</evidence>
<dbReference type="AlphaFoldDB" id="A0A0R2FHA6"/>
<dbReference type="EMBL" id="JQAT01000005">
    <property type="protein sequence ID" value="KRN28015.1"/>
    <property type="molecule type" value="Genomic_DNA"/>
</dbReference>
<accession>A0A0R2FHA6</accession>
<protein>
    <submittedName>
        <fullName evidence="2">Alpha beta hydrolase superfamily protein</fullName>
    </submittedName>
</protein>
<dbReference type="Proteomes" id="UP000051645">
    <property type="component" value="Unassembled WGS sequence"/>
</dbReference>
<evidence type="ECO:0000256" key="1">
    <source>
        <dbReference type="SAM" id="Phobius"/>
    </source>
</evidence>
<dbReference type="STRING" id="81857.IV38_GL001856"/>
<keyword evidence="2" id="KW-0378">Hydrolase</keyword>
<organism evidence="2 5">
    <name type="scientific">Lactobacillus selangorensis</name>
    <dbReference type="NCBI Taxonomy" id="81857"/>
    <lineage>
        <taxon>Bacteria</taxon>
        <taxon>Bacillati</taxon>
        <taxon>Bacillota</taxon>
        <taxon>Bacilli</taxon>
        <taxon>Lactobacillales</taxon>
        <taxon>Lactobacillaceae</taxon>
        <taxon>Lactobacillus</taxon>
    </lineage>
</organism>
<comment type="caution">
    <text evidence="2">The sequence shown here is derived from an EMBL/GenBank/DDBJ whole genome shotgun (WGS) entry which is preliminary data.</text>
</comment>
<evidence type="ECO:0000313" key="3">
    <source>
        <dbReference type="EMBL" id="KRN30514.1"/>
    </source>
</evidence>
<keyword evidence="1" id="KW-1133">Transmembrane helix</keyword>
<dbReference type="SUPFAM" id="SSF53474">
    <property type="entry name" value="alpha/beta-Hydrolases"/>
    <property type="match status" value="1"/>
</dbReference>
<dbReference type="InterPro" id="IPR010315">
    <property type="entry name" value="DUF915_hydro-like"/>
</dbReference>
<reference evidence="4 5" key="1">
    <citation type="journal article" date="2015" name="Genome Announc.">
        <title>Expanding the biotechnology potential of lactobacilli through comparative genomics of 213 strains and associated genera.</title>
        <authorList>
            <person name="Sun Z."/>
            <person name="Harris H.M."/>
            <person name="McCann A."/>
            <person name="Guo C."/>
            <person name="Argimon S."/>
            <person name="Zhang W."/>
            <person name="Yang X."/>
            <person name="Jeffery I.B."/>
            <person name="Cooney J.C."/>
            <person name="Kagawa T.F."/>
            <person name="Liu W."/>
            <person name="Song Y."/>
            <person name="Salvetti E."/>
            <person name="Wrobel A."/>
            <person name="Rasinkangas P."/>
            <person name="Parkhill J."/>
            <person name="Rea M.C."/>
            <person name="O'Sullivan O."/>
            <person name="Ritari J."/>
            <person name="Douillard F.P."/>
            <person name="Paul Ross R."/>
            <person name="Yang R."/>
            <person name="Briner A.E."/>
            <person name="Felis G.E."/>
            <person name="de Vos W.M."/>
            <person name="Barrangou R."/>
            <person name="Klaenhammer T.R."/>
            <person name="Caufield P.W."/>
            <person name="Cui Y."/>
            <person name="Zhang H."/>
            <person name="O'Toole P.W."/>
        </authorList>
    </citation>
    <scope>NUCLEOTIDE SEQUENCE [LARGE SCALE GENOMIC DNA]</scope>
    <source>
        <strain evidence="2 5">ATCC BAA-66</strain>
        <strain evidence="3 4">DSM 13344</strain>
    </source>
</reference>
<name>A0A0R2FHA6_9LACO</name>
<evidence type="ECO:0000313" key="4">
    <source>
        <dbReference type="Proteomes" id="UP000051645"/>
    </source>
</evidence>
<dbReference type="Pfam" id="PF06028">
    <property type="entry name" value="DUF915"/>
    <property type="match status" value="1"/>
</dbReference>
<dbReference type="Proteomes" id="UP000051751">
    <property type="component" value="Unassembled WGS sequence"/>
</dbReference>
<gene>
    <name evidence="2" type="ORF">IV38_GL001856</name>
    <name evidence="3" type="ORF">IV40_GL001699</name>
</gene>